<feature type="domain" description="Kri1-like C-terminal" evidence="3">
    <location>
        <begin position="173"/>
        <end position="223"/>
    </location>
</feature>
<dbReference type="Pfam" id="PF12936">
    <property type="entry name" value="Kri1_C"/>
    <property type="match status" value="1"/>
</dbReference>
<evidence type="ECO:0000313" key="5">
    <source>
        <dbReference type="Proteomes" id="UP001165060"/>
    </source>
</evidence>
<name>A0ABQ6MTM3_9STRA</name>
<feature type="region of interest" description="Disordered" evidence="2">
    <location>
        <begin position="133"/>
        <end position="162"/>
    </location>
</feature>
<gene>
    <name evidence="4" type="ORF">TeGR_g2021</name>
</gene>
<dbReference type="InterPro" id="IPR018034">
    <property type="entry name" value="Kri1"/>
</dbReference>
<feature type="region of interest" description="Disordered" evidence="2">
    <location>
        <begin position="1"/>
        <end position="53"/>
    </location>
</feature>
<accession>A0ABQ6MTM3</accession>
<evidence type="ECO:0000256" key="1">
    <source>
        <dbReference type="ARBA" id="ARBA00007473"/>
    </source>
</evidence>
<evidence type="ECO:0000313" key="4">
    <source>
        <dbReference type="EMBL" id="GMI32208.1"/>
    </source>
</evidence>
<dbReference type="EMBL" id="BRYB01003184">
    <property type="protein sequence ID" value="GMI32208.1"/>
    <property type="molecule type" value="Genomic_DNA"/>
</dbReference>
<comment type="similarity">
    <text evidence="1">Belongs to the KRI1 family.</text>
</comment>
<comment type="caution">
    <text evidence="4">The sequence shown here is derived from an EMBL/GenBank/DDBJ whole genome shotgun (WGS) entry which is preliminary data.</text>
</comment>
<dbReference type="Proteomes" id="UP001165060">
    <property type="component" value="Unassembled WGS sequence"/>
</dbReference>
<reference evidence="4 5" key="1">
    <citation type="journal article" date="2023" name="Commun. Biol.">
        <title>Genome analysis of Parmales, the sister group of diatoms, reveals the evolutionary specialization of diatoms from phago-mixotrophs to photoautotrophs.</title>
        <authorList>
            <person name="Ban H."/>
            <person name="Sato S."/>
            <person name="Yoshikawa S."/>
            <person name="Yamada K."/>
            <person name="Nakamura Y."/>
            <person name="Ichinomiya M."/>
            <person name="Sato N."/>
            <person name="Blanc-Mathieu R."/>
            <person name="Endo H."/>
            <person name="Kuwata A."/>
            <person name="Ogata H."/>
        </authorList>
    </citation>
    <scope>NUCLEOTIDE SEQUENCE [LARGE SCALE GENOMIC DNA]</scope>
</reference>
<feature type="compositionally biased region" description="Basic and acidic residues" evidence="2">
    <location>
        <begin position="149"/>
        <end position="162"/>
    </location>
</feature>
<keyword evidence="5" id="KW-1185">Reference proteome</keyword>
<organism evidence="4 5">
    <name type="scientific">Tetraparma gracilis</name>
    <dbReference type="NCBI Taxonomy" id="2962635"/>
    <lineage>
        <taxon>Eukaryota</taxon>
        <taxon>Sar</taxon>
        <taxon>Stramenopiles</taxon>
        <taxon>Ochrophyta</taxon>
        <taxon>Bolidophyceae</taxon>
        <taxon>Parmales</taxon>
        <taxon>Triparmaceae</taxon>
        <taxon>Tetraparma</taxon>
    </lineage>
</organism>
<dbReference type="PANTHER" id="PTHR14490:SF5">
    <property type="entry name" value="PROTEIN KRI1 HOMOLOG"/>
    <property type="match status" value="1"/>
</dbReference>
<proteinExistence type="inferred from homology"/>
<feature type="compositionally biased region" description="Basic and acidic residues" evidence="2">
    <location>
        <begin position="17"/>
        <end position="53"/>
    </location>
</feature>
<protein>
    <recommendedName>
        <fullName evidence="3">Kri1-like C-terminal domain-containing protein</fullName>
    </recommendedName>
</protein>
<sequence length="223" mass="25164">GGGEITSYARGGAAHGDSMRRVDDKRKKEREARKDKKRADRQRKEDKIRHLKNLKREEIKEQLGKVKDVAGADAMDEDVLQKLLEGDFDPDKFSKAMEDAYGQDYYEEGGEDAAKPKDIVGGEVDYDYVDFAEEEEGAEGEEGGDYGEEEARSEKPALGEGAKEQIAEIQSNATRLMDDLYKLDYEDIIGDLPTRFKYRQVKPNSYGLTTREILLAPDAELNK</sequence>
<dbReference type="Pfam" id="PF05178">
    <property type="entry name" value="Kri1"/>
    <property type="match status" value="1"/>
</dbReference>
<dbReference type="InterPro" id="IPR024626">
    <property type="entry name" value="Kri1-like_C"/>
</dbReference>
<evidence type="ECO:0000259" key="3">
    <source>
        <dbReference type="Pfam" id="PF12936"/>
    </source>
</evidence>
<dbReference type="PANTHER" id="PTHR14490">
    <property type="entry name" value="ZINC FINGER, ZZ TYPE"/>
    <property type="match status" value="1"/>
</dbReference>
<evidence type="ECO:0000256" key="2">
    <source>
        <dbReference type="SAM" id="MobiDB-lite"/>
    </source>
</evidence>
<feature type="compositionally biased region" description="Acidic residues" evidence="2">
    <location>
        <begin position="133"/>
        <end position="148"/>
    </location>
</feature>
<feature type="non-terminal residue" evidence="4">
    <location>
        <position position="1"/>
    </location>
</feature>